<dbReference type="PANTHER" id="PTHR13234">
    <property type="entry name" value="GAMMA-INTERFERON INDUCIBLE LYSOSOMAL THIOL REDUCTASE GILT"/>
    <property type="match status" value="1"/>
</dbReference>
<name>A0A7J7NC86_9MAGN</name>
<keyword evidence="5" id="KW-0325">Glycoprotein</keyword>
<dbReference type="Pfam" id="PF03227">
    <property type="entry name" value="GILT"/>
    <property type="match status" value="1"/>
</dbReference>
<dbReference type="Proteomes" id="UP000541444">
    <property type="component" value="Unassembled WGS sequence"/>
</dbReference>
<organism evidence="7 8">
    <name type="scientific">Kingdonia uniflora</name>
    <dbReference type="NCBI Taxonomy" id="39325"/>
    <lineage>
        <taxon>Eukaryota</taxon>
        <taxon>Viridiplantae</taxon>
        <taxon>Streptophyta</taxon>
        <taxon>Embryophyta</taxon>
        <taxon>Tracheophyta</taxon>
        <taxon>Spermatophyta</taxon>
        <taxon>Magnoliopsida</taxon>
        <taxon>Ranunculales</taxon>
        <taxon>Circaeasteraceae</taxon>
        <taxon>Kingdonia</taxon>
    </lineage>
</organism>
<proteinExistence type="inferred from homology"/>
<reference evidence="7 8" key="1">
    <citation type="journal article" date="2020" name="IScience">
        <title>Genome Sequencing of the Endangered Kingdonia uniflora (Circaeasteraceae, Ranunculales) Reveals Potential Mechanisms of Evolutionary Specialization.</title>
        <authorList>
            <person name="Sun Y."/>
            <person name="Deng T."/>
            <person name="Zhang A."/>
            <person name="Moore M.J."/>
            <person name="Landis J.B."/>
            <person name="Lin N."/>
            <person name="Zhang H."/>
            <person name="Zhang X."/>
            <person name="Huang J."/>
            <person name="Zhang X."/>
            <person name="Sun H."/>
            <person name="Wang H."/>
        </authorList>
    </citation>
    <scope>NUCLEOTIDE SEQUENCE [LARGE SCALE GENOMIC DNA]</scope>
    <source>
        <strain evidence="7">TB1705</strain>
        <tissue evidence="7">Leaf</tissue>
    </source>
</reference>
<keyword evidence="8" id="KW-1185">Reference proteome</keyword>
<evidence type="ECO:0000256" key="6">
    <source>
        <dbReference type="SAM" id="SignalP"/>
    </source>
</evidence>
<evidence type="ECO:0000256" key="1">
    <source>
        <dbReference type="ARBA" id="ARBA00004613"/>
    </source>
</evidence>
<evidence type="ECO:0008006" key="9">
    <source>
        <dbReference type="Google" id="ProtNLM"/>
    </source>
</evidence>
<comment type="caution">
    <text evidence="7">The sequence shown here is derived from an EMBL/GenBank/DDBJ whole genome shotgun (WGS) entry which is preliminary data.</text>
</comment>
<dbReference type="InterPro" id="IPR004911">
    <property type="entry name" value="Interferon-induced_GILT"/>
</dbReference>
<evidence type="ECO:0000256" key="4">
    <source>
        <dbReference type="ARBA" id="ARBA00022729"/>
    </source>
</evidence>
<feature type="chain" id="PRO_5029858810" description="Gamma-interferon-inducible lysosomal thiol reductase" evidence="6">
    <location>
        <begin position="26"/>
        <end position="263"/>
    </location>
</feature>
<evidence type="ECO:0000313" key="7">
    <source>
        <dbReference type="EMBL" id="KAF6164861.1"/>
    </source>
</evidence>
<dbReference type="GO" id="GO:0016671">
    <property type="term" value="F:oxidoreductase activity, acting on a sulfur group of donors, disulfide as acceptor"/>
    <property type="evidence" value="ECO:0007669"/>
    <property type="project" value="InterPro"/>
</dbReference>
<dbReference type="AlphaFoldDB" id="A0A7J7NC86"/>
<gene>
    <name evidence="7" type="ORF">GIB67_017064</name>
</gene>
<dbReference type="SUPFAM" id="SSF52833">
    <property type="entry name" value="Thioredoxin-like"/>
    <property type="match status" value="1"/>
</dbReference>
<dbReference type="OrthoDB" id="958254at2759"/>
<evidence type="ECO:0000256" key="5">
    <source>
        <dbReference type="ARBA" id="ARBA00023180"/>
    </source>
</evidence>
<dbReference type="EMBL" id="JACGCM010000882">
    <property type="protein sequence ID" value="KAF6164861.1"/>
    <property type="molecule type" value="Genomic_DNA"/>
</dbReference>
<sequence>MASRNIVTLFLISYLFFSSSPTVSAARVSSASSDKVTLALYYETLCPYCSNFIVNYLPKLFEKGLIQIVDLQLVPYGNGKIGSNNTIACQHGTYECLLNTVEACAINAWPDLNKHFTFIYCVERLVMEDKYSEWESCFAKTGFESKPIVDCYNSGYGHQLDLKLAAETKALQPPHTYVPWVTVDGQPLYDDYKYFVSFICKAYKGAAVPKACRELPVKTIPKAEANQSPQVSYVEETAQPTRSTKIRSTVTTWRRQMKMASSE</sequence>
<keyword evidence="3" id="KW-0964">Secreted</keyword>
<evidence type="ECO:0000256" key="3">
    <source>
        <dbReference type="ARBA" id="ARBA00022525"/>
    </source>
</evidence>
<evidence type="ECO:0000256" key="2">
    <source>
        <dbReference type="ARBA" id="ARBA00005679"/>
    </source>
</evidence>
<comment type="subcellular location">
    <subcellularLocation>
        <location evidence="1">Secreted</location>
    </subcellularLocation>
</comment>
<feature type="signal peptide" evidence="6">
    <location>
        <begin position="1"/>
        <end position="25"/>
    </location>
</feature>
<accession>A0A7J7NC86</accession>
<keyword evidence="4 6" id="KW-0732">Signal</keyword>
<dbReference type="GO" id="GO:0005576">
    <property type="term" value="C:extracellular region"/>
    <property type="evidence" value="ECO:0007669"/>
    <property type="project" value="UniProtKB-SubCell"/>
</dbReference>
<dbReference type="PANTHER" id="PTHR13234:SF8">
    <property type="entry name" value="GAMMA-INTERFERON-INDUCIBLE LYSOSOMAL THIOL REDUCTASE"/>
    <property type="match status" value="1"/>
</dbReference>
<evidence type="ECO:0000313" key="8">
    <source>
        <dbReference type="Proteomes" id="UP000541444"/>
    </source>
</evidence>
<protein>
    <recommendedName>
        <fullName evidence="9">Gamma-interferon-inducible lysosomal thiol reductase</fullName>
    </recommendedName>
</protein>
<comment type="similarity">
    <text evidence="2">Belongs to the GILT family.</text>
</comment>
<dbReference type="InterPro" id="IPR036249">
    <property type="entry name" value="Thioredoxin-like_sf"/>
</dbReference>